<feature type="domain" description="EamA" evidence="2">
    <location>
        <begin position="158"/>
        <end position="288"/>
    </location>
</feature>
<reference evidence="3 4" key="1">
    <citation type="submission" date="2020-07" db="EMBL/GenBank/DDBJ databases">
        <title>Stappia sp., F7233, whole genome shotgun sequencing project.</title>
        <authorList>
            <person name="Jiang S."/>
            <person name="Liu Z.W."/>
            <person name="Du Z.J."/>
        </authorList>
    </citation>
    <scope>NUCLEOTIDE SEQUENCE [LARGE SCALE GENOMIC DNA]</scope>
    <source>
        <strain evidence="3 4">F7233</strain>
    </source>
</reference>
<sequence length="308" mass="33967">MAGLTARANEDRPMLGIALMLFAYAVFSCIDTSAKWLVLAGIPAMQLSFMRYLGHFVLSLALIGRGGLNFRRFGTDQLFLVLLRALLLVASTVLNFIAVRYLPLTLTSTILFSAPILICALSGPLLGERVGIWRWSAIMVGFCGILVAIRPFDESFHWSVFLSLTGAFCFALYTLLTRKLAGIVASGTLQFYAGFVGTLVLAPLAFSVWQSPATGIEWTLMILLGVFGWFGHELLTRAHSFAAASTLTPFTYSFIIYLSLWSYAIFDHLPDRWTVAGAAIIVTAGLFIWFRERMLSRSRRAPRPAEAG</sequence>
<dbReference type="PROSITE" id="PS51257">
    <property type="entry name" value="PROKAR_LIPOPROTEIN"/>
    <property type="match status" value="1"/>
</dbReference>
<accession>A0A839ADH2</accession>
<dbReference type="PANTHER" id="PTHR22911">
    <property type="entry name" value="ACYL-MALONYL CONDENSING ENZYME-RELATED"/>
    <property type="match status" value="1"/>
</dbReference>
<feature type="transmembrane region" description="Helical" evidence="1">
    <location>
        <begin position="15"/>
        <end position="37"/>
    </location>
</feature>
<keyword evidence="1" id="KW-1133">Transmembrane helix</keyword>
<protein>
    <submittedName>
        <fullName evidence="3">DMT family transporter</fullName>
    </submittedName>
</protein>
<feature type="transmembrane region" description="Helical" evidence="1">
    <location>
        <begin position="158"/>
        <end position="177"/>
    </location>
</feature>
<name>A0A839ADH2_9HYPH</name>
<feature type="transmembrane region" description="Helical" evidence="1">
    <location>
        <begin position="272"/>
        <end position="290"/>
    </location>
</feature>
<feature type="transmembrane region" description="Helical" evidence="1">
    <location>
        <begin position="247"/>
        <end position="266"/>
    </location>
</feature>
<keyword evidence="1" id="KW-0472">Membrane</keyword>
<dbReference type="InterPro" id="IPR000620">
    <property type="entry name" value="EamA_dom"/>
</dbReference>
<feature type="transmembrane region" description="Helical" evidence="1">
    <location>
        <begin position="78"/>
        <end position="98"/>
    </location>
</feature>
<dbReference type="SUPFAM" id="SSF103481">
    <property type="entry name" value="Multidrug resistance efflux transporter EmrE"/>
    <property type="match status" value="2"/>
</dbReference>
<organism evidence="3 4">
    <name type="scientific">Stappia albiluteola</name>
    <dbReference type="NCBI Taxonomy" id="2758565"/>
    <lineage>
        <taxon>Bacteria</taxon>
        <taxon>Pseudomonadati</taxon>
        <taxon>Pseudomonadota</taxon>
        <taxon>Alphaproteobacteria</taxon>
        <taxon>Hyphomicrobiales</taxon>
        <taxon>Stappiaceae</taxon>
        <taxon>Stappia</taxon>
    </lineage>
</organism>
<feature type="transmembrane region" description="Helical" evidence="1">
    <location>
        <begin position="215"/>
        <end position="235"/>
    </location>
</feature>
<dbReference type="GO" id="GO:0016020">
    <property type="term" value="C:membrane"/>
    <property type="evidence" value="ECO:0007669"/>
    <property type="project" value="InterPro"/>
</dbReference>
<feature type="transmembrane region" description="Helical" evidence="1">
    <location>
        <begin position="104"/>
        <end position="125"/>
    </location>
</feature>
<feature type="domain" description="EamA" evidence="2">
    <location>
        <begin position="15"/>
        <end position="148"/>
    </location>
</feature>
<comment type="caution">
    <text evidence="3">The sequence shown here is derived from an EMBL/GenBank/DDBJ whole genome shotgun (WGS) entry which is preliminary data.</text>
</comment>
<evidence type="ECO:0000313" key="4">
    <source>
        <dbReference type="Proteomes" id="UP000541109"/>
    </source>
</evidence>
<dbReference type="Pfam" id="PF00892">
    <property type="entry name" value="EamA"/>
    <property type="match status" value="2"/>
</dbReference>
<feature type="transmembrane region" description="Helical" evidence="1">
    <location>
        <begin position="132"/>
        <end position="152"/>
    </location>
</feature>
<gene>
    <name evidence="3" type="ORF">H2509_10650</name>
</gene>
<dbReference type="RefSeq" id="WP_182165047.1">
    <property type="nucleotide sequence ID" value="NZ_JACFXV010000053.1"/>
</dbReference>
<evidence type="ECO:0000256" key="1">
    <source>
        <dbReference type="SAM" id="Phobius"/>
    </source>
</evidence>
<dbReference type="EMBL" id="JACFXV010000053">
    <property type="protein sequence ID" value="MBA5777581.1"/>
    <property type="molecule type" value="Genomic_DNA"/>
</dbReference>
<dbReference type="AlphaFoldDB" id="A0A839ADH2"/>
<dbReference type="PANTHER" id="PTHR22911:SF103">
    <property type="entry name" value="BLR2811 PROTEIN"/>
    <property type="match status" value="1"/>
</dbReference>
<dbReference type="InterPro" id="IPR037185">
    <property type="entry name" value="EmrE-like"/>
</dbReference>
<keyword evidence="1" id="KW-0812">Transmembrane</keyword>
<evidence type="ECO:0000313" key="3">
    <source>
        <dbReference type="EMBL" id="MBA5777581.1"/>
    </source>
</evidence>
<keyword evidence="4" id="KW-1185">Reference proteome</keyword>
<evidence type="ECO:0000259" key="2">
    <source>
        <dbReference type="Pfam" id="PF00892"/>
    </source>
</evidence>
<proteinExistence type="predicted"/>
<feature type="transmembrane region" description="Helical" evidence="1">
    <location>
        <begin position="49"/>
        <end position="66"/>
    </location>
</feature>
<dbReference type="Proteomes" id="UP000541109">
    <property type="component" value="Unassembled WGS sequence"/>
</dbReference>
<feature type="transmembrane region" description="Helical" evidence="1">
    <location>
        <begin position="189"/>
        <end position="209"/>
    </location>
</feature>